<keyword evidence="2" id="KW-1185">Reference proteome</keyword>
<organism evidence="1 2">
    <name type="scientific">Treponema saccharophilum DSM 2985</name>
    <dbReference type="NCBI Taxonomy" id="907348"/>
    <lineage>
        <taxon>Bacteria</taxon>
        <taxon>Pseudomonadati</taxon>
        <taxon>Spirochaetota</taxon>
        <taxon>Spirochaetia</taxon>
        <taxon>Spirochaetales</taxon>
        <taxon>Treponemataceae</taxon>
        <taxon>Treponema</taxon>
    </lineage>
</organism>
<dbReference type="PANTHER" id="PTHR45661:SF3">
    <property type="entry name" value="IG-LIKE DOMAIN-CONTAINING PROTEIN"/>
    <property type="match status" value="1"/>
</dbReference>
<evidence type="ECO:0000313" key="2">
    <source>
        <dbReference type="Proteomes" id="UP000003571"/>
    </source>
</evidence>
<dbReference type="Gene3D" id="3.80.10.10">
    <property type="entry name" value="Ribonuclease Inhibitor"/>
    <property type="match status" value="3"/>
</dbReference>
<name>H7EKE9_9SPIR</name>
<dbReference type="OrthoDB" id="361769at2"/>
<dbReference type="InterPro" id="IPR032675">
    <property type="entry name" value="LRR_dom_sf"/>
</dbReference>
<dbReference type="SUPFAM" id="SSF52058">
    <property type="entry name" value="L domain-like"/>
    <property type="match status" value="2"/>
</dbReference>
<dbReference type="PANTHER" id="PTHR45661">
    <property type="entry name" value="SURFACE ANTIGEN"/>
    <property type="match status" value="1"/>
</dbReference>
<dbReference type="InterPro" id="IPR026906">
    <property type="entry name" value="LRR_5"/>
</dbReference>
<dbReference type="InterPro" id="IPR053139">
    <property type="entry name" value="Surface_bspA-like"/>
</dbReference>
<dbReference type="Proteomes" id="UP000003571">
    <property type="component" value="Unassembled WGS sequence"/>
</dbReference>
<dbReference type="PATRIC" id="fig|907348.3.peg.1364"/>
<proteinExistence type="predicted"/>
<dbReference type="Pfam" id="PF13306">
    <property type="entry name" value="LRR_5"/>
    <property type="match status" value="4"/>
</dbReference>
<evidence type="ECO:0000313" key="1">
    <source>
        <dbReference type="EMBL" id="EIC01854.1"/>
    </source>
</evidence>
<gene>
    <name evidence="1" type="ORF">TresaDRAFT_1606</name>
</gene>
<comment type="caution">
    <text evidence="1">The sequence shown here is derived from an EMBL/GenBank/DDBJ whole genome shotgun (WGS) entry which is preliminary data.</text>
</comment>
<protein>
    <recommendedName>
        <fullName evidence="3">Surface antigen BspA</fullName>
    </recommendedName>
</protein>
<dbReference type="eggNOG" id="COG5492">
    <property type="taxonomic scope" value="Bacteria"/>
</dbReference>
<accession>H7EKE9</accession>
<evidence type="ECO:0008006" key="3">
    <source>
        <dbReference type="Google" id="ProtNLM"/>
    </source>
</evidence>
<sequence length="714" mass="76292">MADILLIEDGVLEDCTDKSATSVEIPDGVEEIGVYAFSGCTSLSSVVIPSSVEEIGEGAFSDCTSLESVEIPSSVTEIGVHAFSGCTSLSSVVIPDGVKKIGDYAFKDCNIGELSHPLLTIENGCAIKDGVVLYFTRQSDSIKFPDGVTEIGEWAFSDCTSLTSVEIPPSVTKIGDSAFSGCTSLTSVVIPSSVTEIGYAFSDCKSLSSVTLGDDFEEVPSEWFDSLDYENVNYEIVCTEGSSTYKAVKRNPKLRMHLNSMEIAKEKKIAEMNEASITAVLSSLLEGMADSGFFILSNTKGATVVIVKIGKNIGVFELGEDSSKWLVTFRKVIEAFSDSIKSGADIFAVITEQGLPLAEIPEDARLPLPSDSDGSLNFFATGELRAMNYEDVKNIALFGITEIGEYAFYEWPSLMSVVIPPSVTKIGEKAFRGCTSLSSVVIPPSVEEIGKEAFKNCNISELSHPLLTIKNGVAIKDNQVLYFTSQSSSITIPDGVTEIGRCAFYECKSLTSVVIPSSVTKIGISAFKGCNIDNFSHPLLTIENGCAIKENAVLYCTSQSGSIKIPDGVTEIDECAFSNHTLLTSVEIPPSVTKIGGYAFSCCESLSYVKIPNSVTQIGDFAFTNCSKLLSLEIPDSVIEIGEDAFYGCQSLASVVIPSSVEKIGETAFAGCESLSSVEFGGTVAQWKAVEKGEDWNRGVPAKRVKCSDGKARL</sequence>
<dbReference type="RefSeq" id="WP_002704053.1">
    <property type="nucleotide sequence ID" value="NZ_AGRW01000045.1"/>
</dbReference>
<dbReference type="AlphaFoldDB" id="H7EKE9"/>
<reference evidence="1 2" key="1">
    <citation type="submission" date="2011-09" db="EMBL/GenBank/DDBJ databases">
        <title>The draft genome of Treponema saccharophilum DSM 2985.</title>
        <authorList>
            <consortium name="US DOE Joint Genome Institute (JGI-PGF)"/>
            <person name="Lucas S."/>
            <person name="Copeland A."/>
            <person name="Lapidus A."/>
            <person name="Glavina del Rio T."/>
            <person name="Dalin E."/>
            <person name="Tice H."/>
            <person name="Bruce D."/>
            <person name="Goodwin L."/>
            <person name="Pitluck S."/>
            <person name="Peters L."/>
            <person name="Kyrpides N."/>
            <person name="Mavromatis K."/>
            <person name="Ivanova N."/>
            <person name="Markowitz V."/>
            <person name="Cheng J.-F."/>
            <person name="Hugenholtz P."/>
            <person name="Woyke T."/>
            <person name="Wu D."/>
            <person name="Gronow S."/>
            <person name="Wellnitz S."/>
            <person name="Brambilla E."/>
            <person name="Klenk H.-P."/>
            <person name="Eisen J.A."/>
        </authorList>
    </citation>
    <scope>NUCLEOTIDE SEQUENCE [LARGE SCALE GENOMIC DNA]</scope>
    <source>
        <strain evidence="1 2">DSM 2985</strain>
    </source>
</reference>
<dbReference type="EMBL" id="AGRW01000045">
    <property type="protein sequence ID" value="EIC01854.1"/>
    <property type="molecule type" value="Genomic_DNA"/>
</dbReference>
<dbReference type="STRING" id="907348.TresaDRAFT_1606"/>